<keyword evidence="1" id="KW-0472">Membrane</keyword>
<feature type="transmembrane region" description="Helical" evidence="1">
    <location>
        <begin position="12"/>
        <end position="31"/>
    </location>
</feature>
<name>G0M8E7_CAEBE</name>
<dbReference type="HOGENOM" id="CLU_1455611_0_0_1"/>
<feature type="transmembrane region" description="Helical" evidence="1">
    <location>
        <begin position="93"/>
        <end position="118"/>
    </location>
</feature>
<gene>
    <name evidence="2" type="ORF">CAEBREN_11410</name>
</gene>
<dbReference type="AlphaFoldDB" id="G0M8E7"/>
<evidence type="ECO:0000256" key="1">
    <source>
        <dbReference type="SAM" id="Phobius"/>
    </source>
</evidence>
<dbReference type="Proteomes" id="UP000008068">
    <property type="component" value="Unassembled WGS sequence"/>
</dbReference>
<reference evidence="3" key="1">
    <citation type="submission" date="2011-07" db="EMBL/GenBank/DDBJ databases">
        <authorList>
            <consortium name="Caenorhabditis brenneri Sequencing and Analysis Consortium"/>
            <person name="Wilson R.K."/>
        </authorList>
    </citation>
    <scope>NUCLEOTIDE SEQUENCE [LARGE SCALE GENOMIC DNA]</scope>
    <source>
        <strain evidence="3">PB2801</strain>
    </source>
</reference>
<dbReference type="EMBL" id="GL379786">
    <property type="protein sequence ID" value="EGT30610.1"/>
    <property type="molecule type" value="Genomic_DNA"/>
</dbReference>
<sequence>MSRTDIETWLRFIQLLAIFAIYELMCSAIYFQALENFEILEIILYFSRYGELTNKMIEPMLTSTTLLVDYFIFMIVGPWILYRINRKTIKKAFLASLVILPFILEYGFPTSTILYWWYNPHAPTRNVLDFFVGPKLNLTRTAETCSFFLIFAFLAAVPPVLICFPHVIYSWCSLHLQRMHRNLRSS</sequence>
<proteinExistence type="predicted"/>
<keyword evidence="1" id="KW-1133">Transmembrane helix</keyword>
<evidence type="ECO:0000313" key="3">
    <source>
        <dbReference type="Proteomes" id="UP000008068"/>
    </source>
</evidence>
<dbReference type="InParanoid" id="G0M8E7"/>
<evidence type="ECO:0000313" key="2">
    <source>
        <dbReference type="EMBL" id="EGT30610.1"/>
    </source>
</evidence>
<protein>
    <submittedName>
        <fullName evidence="2">Uncharacterized protein</fullName>
    </submittedName>
</protein>
<organism evidence="3">
    <name type="scientific">Caenorhabditis brenneri</name>
    <name type="common">Nematode worm</name>
    <dbReference type="NCBI Taxonomy" id="135651"/>
    <lineage>
        <taxon>Eukaryota</taxon>
        <taxon>Metazoa</taxon>
        <taxon>Ecdysozoa</taxon>
        <taxon>Nematoda</taxon>
        <taxon>Chromadorea</taxon>
        <taxon>Rhabditida</taxon>
        <taxon>Rhabditina</taxon>
        <taxon>Rhabditomorpha</taxon>
        <taxon>Rhabditoidea</taxon>
        <taxon>Rhabditidae</taxon>
        <taxon>Peloderinae</taxon>
        <taxon>Caenorhabditis</taxon>
    </lineage>
</organism>
<feature type="transmembrane region" description="Helical" evidence="1">
    <location>
        <begin position="147"/>
        <end position="172"/>
    </location>
</feature>
<accession>G0M8E7</accession>
<feature type="transmembrane region" description="Helical" evidence="1">
    <location>
        <begin position="60"/>
        <end position="81"/>
    </location>
</feature>
<keyword evidence="1" id="KW-0812">Transmembrane</keyword>
<keyword evidence="3" id="KW-1185">Reference proteome</keyword>